<reference evidence="2" key="1">
    <citation type="submission" date="2014-11" db="EMBL/GenBank/DDBJ databases">
        <authorList>
            <person name="Amaro Gonzalez C."/>
        </authorList>
    </citation>
    <scope>NUCLEOTIDE SEQUENCE</scope>
</reference>
<keyword evidence="1" id="KW-0812">Transmembrane</keyword>
<organism evidence="2">
    <name type="scientific">Anguilla anguilla</name>
    <name type="common">European freshwater eel</name>
    <name type="synonym">Muraena anguilla</name>
    <dbReference type="NCBI Taxonomy" id="7936"/>
    <lineage>
        <taxon>Eukaryota</taxon>
        <taxon>Metazoa</taxon>
        <taxon>Chordata</taxon>
        <taxon>Craniata</taxon>
        <taxon>Vertebrata</taxon>
        <taxon>Euteleostomi</taxon>
        <taxon>Actinopterygii</taxon>
        <taxon>Neopterygii</taxon>
        <taxon>Teleostei</taxon>
        <taxon>Anguilliformes</taxon>
        <taxon>Anguillidae</taxon>
        <taxon>Anguilla</taxon>
    </lineage>
</organism>
<keyword evidence="1" id="KW-0472">Membrane</keyword>
<dbReference type="EMBL" id="GBXM01032156">
    <property type="protein sequence ID" value="JAH76421.1"/>
    <property type="molecule type" value="Transcribed_RNA"/>
</dbReference>
<evidence type="ECO:0000313" key="2">
    <source>
        <dbReference type="EMBL" id="JAH76421.1"/>
    </source>
</evidence>
<feature type="transmembrane region" description="Helical" evidence="1">
    <location>
        <begin position="12"/>
        <end position="28"/>
    </location>
</feature>
<protein>
    <submittedName>
        <fullName evidence="2">Uncharacterized protein</fullName>
    </submittedName>
</protein>
<proteinExistence type="predicted"/>
<name>A0A0E9VEJ4_ANGAN</name>
<sequence length="29" mass="3540">MNQGFYRSGRCYFFFLQCAVSILIFLRCR</sequence>
<evidence type="ECO:0000256" key="1">
    <source>
        <dbReference type="SAM" id="Phobius"/>
    </source>
</evidence>
<reference evidence="2" key="2">
    <citation type="journal article" date="2015" name="Fish Shellfish Immunol.">
        <title>Early steps in the European eel (Anguilla anguilla)-Vibrio vulnificus interaction in the gills: Role of the RtxA13 toxin.</title>
        <authorList>
            <person name="Callol A."/>
            <person name="Pajuelo D."/>
            <person name="Ebbesson L."/>
            <person name="Teles M."/>
            <person name="MacKenzie S."/>
            <person name="Amaro C."/>
        </authorList>
    </citation>
    <scope>NUCLEOTIDE SEQUENCE</scope>
</reference>
<accession>A0A0E9VEJ4</accession>
<keyword evidence="1" id="KW-1133">Transmembrane helix</keyword>
<dbReference type="AlphaFoldDB" id="A0A0E9VEJ4"/>